<feature type="transmembrane region" description="Helical" evidence="1">
    <location>
        <begin position="276"/>
        <end position="300"/>
    </location>
</feature>
<feature type="transmembrane region" description="Helical" evidence="1">
    <location>
        <begin position="312"/>
        <end position="335"/>
    </location>
</feature>
<keyword evidence="1" id="KW-1133">Transmembrane helix</keyword>
<evidence type="ECO:0000256" key="1">
    <source>
        <dbReference type="SAM" id="Phobius"/>
    </source>
</evidence>
<feature type="transmembrane region" description="Helical" evidence="1">
    <location>
        <begin position="106"/>
        <end position="130"/>
    </location>
</feature>
<dbReference type="InterPro" id="IPR013320">
    <property type="entry name" value="ConA-like_dom_sf"/>
</dbReference>
<dbReference type="EMBL" id="MN740900">
    <property type="protein sequence ID" value="QHU17285.1"/>
    <property type="molecule type" value="Genomic_DNA"/>
</dbReference>
<keyword evidence="1" id="KW-0812">Transmembrane</keyword>
<dbReference type="AlphaFoldDB" id="A0A6C0KH12"/>
<feature type="transmembrane region" description="Helical" evidence="1">
    <location>
        <begin position="341"/>
        <end position="363"/>
    </location>
</feature>
<sequence length="576" mass="64850">MGNDSDKSFIEHPKIPHIIKDFFFQIKLLLHKLMKIKLSFAAKSGLYNGLIFAMIYGFVSQLLYGVTALLEGIIFGFIFGFVTGSLIGAIVEALPPFDSYNTGQKIGIGIGFTLAFIAFIFVIGMIDVYLLNNNVYQLLLLMFMVFKNIGPAIGSFFKNTGSGIGDFLKDFLNTAALGANQRIELIECLKKYAIMLGGIAFISVVLYYASRDPAALTTNTNSYALMILIPMLISFFIFSPLLRADESPYLIALGGGVLITIFAMLLYYSSTWNLNAVYYGGFVMRILLATIIIVGLALFFKLNSANLKKLPGWYGFFANLLFFIPCLFSDVMQYLFQQIRITPSVVFLLLVIELVLMVLYILLPPILQKIYSMNSTSLLSKPVFLNREITIANSERFLYKPMSDSVAHASKDELYRRNYSMTMWVYLNPQPSSNAAYVKETTIFDYGNGKPKLAYKNDSGNKRQKDTDIYVVYFTNNGENMSYELSLPNQKWNYFAFNFFDSKVDLYVNGSLARTFTYTDNIPVYSPIDIVIVGSDNGLDGSICNVNYYSEPLTSSKITDTYNLLMLKNPPTDYVK</sequence>
<accession>A0A6C0KH12</accession>
<dbReference type="Gene3D" id="2.60.120.200">
    <property type="match status" value="1"/>
</dbReference>
<feature type="transmembrane region" description="Helical" evidence="1">
    <location>
        <begin position="45"/>
        <end position="66"/>
    </location>
</feature>
<dbReference type="Pfam" id="PF13385">
    <property type="entry name" value="Laminin_G_3"/>
    <property type="match status" value="1"/>
</dbReference>
<feature type="transmembrane region" description="Helical" evidence="1">
    <location>
        <begin position="136"/>
        <end position="157"/>
    </location>
</feature>
<keyword evidence="1" id="KW-0472">Membrane</keyword>
<feature type="transmembrane region" description="Helical" evidence="1">
    <location>
        <begin position="222"/>
        <end position="242"/>
    </location>
</feature>
<feature type="transmembrane region" description="Helical" evidence="1">
    <location>
        <begin position="192"/>
        <end position="210"/>
    </location>
</feature>
<name>A0A6C0KH12_9ZZZZ</name>
<organism evidence="2">
    <name type="scientific">viral metagenome</name>
    <dbReference type="NCBI Taxonomy" id="1070528"/>
    <lineage>
        <taxon>unclassified sequences</taxon>
        <taxon>metagenomes</taxon>
        <taxon>organismal metagenomes</taxon>
    </lineage>
</organism>
<reference evidence="2" key="1">
    <citation type="journal article" date="2020" name="Nature">
        <title>Giant virus diversity and host interactions through global metagenomics.</title>
        <authorList>
            <person name="Schulz F."/>
            <person name="Roux S."/>
            <person name="Paez-Espino D."/>
            <person name="Jungbluth S."/>
            <person name="Walsh D.A."/>
            <person name="Denef V.J."/>
            <person name="McMahon K.D."/>
            <person name="Konstantinidis K.T."/>
            <person name="Eloe-Fadrosh E.A."/>
            <person name="Kyrpides N.C."/>
            <person name="Woyke T."/>
        </authorList>
    </citation>
    <scope>NUCLEOTIDE SEQUENCE</scope>
    <source>
        <strain evidence="2">GVMAG-S-3300012000-57</strain>
    </source>
</reference>
<protein>
    <submittedName>
        <fullName evidence="2">Uncharacterized protein</fullName>
    </submittedName>
</protein>
<proteinExistence type="predicted"/>
<feature type="transmembrane region" description="Helical" evidence="1">
    <location>
        <begin position="249"/>
        <end position="270"/>
    </location>
</feature>
<evidence type="ECO:0000313" key="2">
    <source>
        <dbReference type="EMBL" id="QHU17285.1"/>
    </source>
</evidence>
<feature type="transmembrane region" description="Helical" evidence="1">
    <location>
        <begin position="72"/>
        <end position="94"/>
    </location>
</feature>
<dbReference type="SUPFAM" id="SSF49899">
    <property type="entry name" value="Concanavalin A-like lectins/glucanases"/>
    <property type="match status" value="1"/>
</dbReference>